<gene>
    <name evidence="1" type="ORF">Cph01nite_25270</name>
</gene>
<name>A0ABQ4DN48_9CELL</name>
<dbReference type="RefSeq" id="WP_203674742.1">
    <property type="nucleotide sequence ID" value="NZ_BONP01000015.1"/>
</dbReference>
<evidence type="ECO:0000313" key="2">
    <source>
        <dbReference type="Proteomes" id="UP000614741"/>
    </source>
</evidence>
<evidence type="ECO:0000313" key="1">
    <source>
        <dbReference type="EMBL" id="GIG40765.1"/>
    </source>
</evidence>
<dbReference type="Proteomes" id="UP000614741">
    <property type="component" value="Unassembled WGS sequence"/>
</dbReference>
<accession>A0ABQ4DN48</accession>
<sequence>MELTLGLDEALTLARAADAIPSAVTDVRGEDRRVLAQVKVHELPGVPGAVRMATKLAGPVDVRVEDRGITGRTWGLAVVASHPVMRMDLSGFVTDALRKQLAQLPPGVASVHTREGATLVEVDLDRLGPLVGEMLPAAQGLRLRVDDVSLGDRLRLSATIG</sequence>
<keyword evidence="2" id="KW-1185">Reference proteome</keyword>
<comment type="caution">
    <text evidence="1">The sequence shown here is derived from an EMBL/GenBank/DDBJ whole genome shotgun (WGS) entry which is preliminary data.</text>
</comment>
<evidence type="ECO:0008006" key="3">
    <source>
        <dbReference type="Google" id="ProtNLM"/>
    </source>
</evidence>
<dbReference type="EMBL" id="BONP01000015">
    <property type="protein sequence ID" value="GIG40765.1"/>
    <property type="molecule type" value="Genomic_DNA"/>
</dbReference>
<organism evidence="1 2">
    <name type="scientific">Cellulomonas phragmiteti</name>
    <dbReference type="NCBI Taxonomy" id="478780"/>
    <lineage>
        <taxon>Bacteria</taxon>
        <taxon>Bacillati</taxon>
        <taxon>Actinomycetota</taxon>
        <taxon>Actinomycetes</taxon>
        <taxon>Micrococcales</taxon>
        <taxon>Cellulomonadaceae</taxon>
        <taxon>Cellulomonas</taxon>
    </lineage>
</organism>
<protein>
    <recommendedName>
        <fullName evidence="3">DUF2993 domain-containing protein</fullName>
    </recommendedName>
</protein>
<reference evidence="1 2" key="1">
    <citation type="submission" date="2021-01" db="EMBL/GenBank/DDBJ databases">
        <title>Whole genome shotgun sequence of Cellulomonas phragmiteti NBRC 110785.</title>
        <authorList>
            <person name="Komaki H."/>
            <person name="Tamura T."/>
        </authorList>
    </citation>
    <scope>NUCLEOTIDE SEQUENCE [LARGE SCALE GENOMIC DNA]</scope>
    <source>
        <strain evidence="1 2">NBRC 110785</strain>
    </source>
</reference>
<proteinExistence type="predicted"/>